<evidence type="ECO:0000313" key="1">
    <source>
        <dbReference type="EMBL" id="MPN56103.1"/>
    </source>
</evidence>
<dbReference type="EMBL" id="VSSQ01126081">
    <property type="protein sequence ID" value="MPN56103.1"/>
    <property type="molecule type" value="Genomic_DNA"/>
</dbReference>
<reference evidence="1" key="1">
    <citation type="submission" date="2019-08" db="EMBL/GenBank/DDBJ databases">
        <authorList>
            <person name="Kucharzyk K."/>
            <person name="Murdoch R.W."/>
            <person name="Higgins S."/>
            <person name="Loffler F."/>
        </authorList>
    </citation>
    <scope>NUCLEOTIDE SEQUENCE</scope>
</reference>
<comment type="caution">
    <text evidence="1">The sequence shown here is derived from an EMBL/GenBank/DDBJ whole genome shotgun (WGS) entry which is preliminary data.</text>
</comment>
<name>A0A645J9B6_9ZZZZ</name>
<proteinExistence type="predicted"/>
<organism evidence="1">
    <name type="scientific">bioreactor metagenome</name>
    <dbReference type="NCBI Taxonomy" id="1076179"/>
    <lineage>
        <taxon>unclassified sequences</taxon>
        <taxon>metagenomes</taxon>
        <taxon>ecological metagenomes</taxon>
    </lineage>
</organism>
<dbReference type="AlphaFoldDB" id="A0A645J9B6"/>
<gene>
    <name evidence="1" type="ORF">SDC9_203789</name>
</gene>
<accession>A0A645J9B6</accession>
<sequence>MLDQITQFILIHLAFGDIQNDPFERLHLAILTVHWLAHLQHPSRFPIGADDLILALDRLFPGYGAFPHVP</sequence>
<protein>
    <submittedName>
        <fullName evidence="1">Uncharacterized protein</fullName>
    </submittedName>
</protein>